<reference evidence="1" key="1">
    <citation type="submission" date="2014-11" db="EMBL/GenBank/DDBJ databases">
        <authorList>
            <person name="Amaro Gonzalez C."/>
        </authorList>
    </citation>
    <scope>NUCLEOTIDE SEQUENCE</scope>
</reference>
<reference evidence="1" key="2">
    <citation type="journal article" date="2015" name="Fish Shellfish Immunol.">
        <title>Early steps in the European eel (Anguilla anguilla)-Vibrio vulnificus interaction in the gills: Role of the RtxA13 toxin.</title>
        <authorList>
            <person name="Callol A."/>
            <person name="Pajuelo D."/>
            <person name="Ebbesson L."/>
            <person name="Teles M."/>
            <person name="MacKenzie S."/>
            <person name="Amaro C."/>
        </authorList>
    </citation>
    <scope>NUCLEOTIDE SEQUENCE</scope>
</reference>
<dbReference type="EMBL" id="GBXM01100485">
    <property type="protein sequence ID" value="JAH08092.1"/>
    <property type="molecule type" value="Transcribed_RNA"/>
</dbReference>
<accession>A0A0E9PUX7</accession>
<name>A0A0E9PUX7_ANGAN</name>
<organism evidence="1">
    <name type="scientific">Anguilla anguilla</name>
    <name type="common">European freshwater eel</name>
    <name type="synonym">Muraena anguilla</name>
    <dbReference type="NCBI Taxonomy" id="7936"/>
    <lineage>
        <taxon>Eukaryota</taxon>
        <taxon>Metazoa</taxon>
        <taxon>Chordata</taxon>
        <taxon>Craniata</taxon>
        <taxon>Vertebrata</taxon>
        <taxon>Euteleostomi</taxon>
        <taxon>Actinopterygii</taxon>
        <taxon>Neopterygii</taxon>
        <taxon>Teleostei</taxon>
        <taxon>Anguilliformes</taxon>
        <taxon>Anguillidae</taxon>
        <taxon>Anguilla</taxon>
    </lineage>
</organism>
<protein>
    <submittedName>
        <fullName evidence="1">Uncharacterized protein</fullName>
    </submittedName>
</protein>
<sequence length="33" mass="3878">MYKLRDTCIQLSLNRCLCSTSITHLYILTTPKF</sequence>
<evidence type="ECO:0000313" key="1">
    <source>
        <dbReference type="EMBL" id="JAH08092.1"/>
    </source>
</evidence>
<proteinExistence type="predicted"/>
<dbReference type="AlphaFoldDB" id="A0A0E9PUX7"/>